<dbReference type="Gene3D" id="3.40.50.300">
    <property type="entry name" value="P-loop containing nucleotide triphosphate hydrolases"/>
    <property type="match status" value="3"/>
</dbReference>
<evidence type="ECO:0000259" key="20">
    <source>
        <dbReference type="PROSITE" id="PS51193"/>
    </source>
</evidence>
<dbReference type="GO" id="GO:0005634">
    <property type="term" value="C:nucleus"/>
    <property type="evidence" value="ECO:0007669"/>
    <property type="project" value="UniProtKB-SubCell"/>
</dbReference>
<dbReference type="InterPro" id="IPR013020">
    <property type="entry name" value="Rad3/Chl1-like"/>
</dbReference>
<keyword evidence="5" id="KW-0479">Metal-binding</keyword>
<dbReference type="InterPro" id="IPR027417">
    <property type="entry name" value="P-loop_NTPase"/>
</dbReference>
<dbReference type="EC" id="5.6.2.3" evidence="16"/>
<dbReference type="GO" id="GO:0016787">
    <property type="term" value="F:hydrolase activity"/>
    <property type="evidence" value="ECO:0007669"/>
    <property type="project" value="UniProtKB-KW"/>
</dbReference>
<keyword evidence="7" id="KW-0227">DNA damage</keyword>
<dbReference type="GO" id="GO:0046872">
    <property type="term" value="F:metal ion binding"/>
    <property type="evidence" value="ECO:0007669"/>
    <property type="project" value="UniProtKB-KW"/>
</dbReference>
<evidence type="ECO:0000256" key="1">
    <source>
        <dbReference type="ARBA" id="ARBA00001966"/>
    </source>
</evidence>
<dbReference type="InterPro" id="IPR014013">
    <property type="entry name" value="Helic_SF1/SF2_ATP-bd_DinG/Rad3"/>
</dbReference>
<keyword evidence="4" id="KW-0004">4Fe-4S</keyword>
<evidence type="ECO:0000256" key="4">
    <source>
        <dbReference type="ARBA" id="ARBA00022485"/>
    </source>
</evidence>
<gene>
    <name evidence="21" type="ORF">UPYG_G00199270</name>
</gene>
<evidence type="ECO:0000256" key="9">
    <source>
        <dbReference type="ARBA" id="ARBA00022806"/>
    </source>
</evidence>
<dbReference type="InterPro" id="IPR014001">
    <property type="entry name" value="Helicase_ATP-bd"/>
</dbReference>
<dbReference type="GO" id="GO:0051539">
    <property type="term" value="F:4 iron, 4 sulfur cluster binding"/>
    <property type="evidence" value="ECO:0007669"/>
    <property type="project" value="UniProtKB-KW"/>
</dbReference>
<feature type="region of interest" description="Disordered" evidence="19">
    <location>
        <begin position="1023"/>
        <end position="1051"/>
    </location>
</feature>
<evidence type="ECO:0000256" key="10">
    <source>
        <dbReference type="ARBA" id="ARBA00022840"/>
    </source>
</evidence>
<evidence type="ECO:0000256" key="16">
    <source>
        <dbReference type="ARBA" id="ARBA00044969"/>
    </source>
</evidence>
<dbReference type="PROSITE" id="PS51193">
    <property type="entry name" value="HELICASE_ATP_BIND_2"/>
    <property type="match status" value="1"/>
</dbReference>
<dbReference type="SUPFAM" id="SSF52540">
    <property type="entry name" value="P-loop containing nucleoside triphosphate hydrolases"/>
    <property type="match status" value="2"/>
</dbReference>
<keyword evidence="14" id="KW-0413">Isomerase</keyword>
<feature type="compositionally biased region" description="Polar residues" evidence="19">
    <location>
        <begin position="1373"/>
        <end position="1385"/>
    </location>
</feature>
<comment type="cofactor">
    <cofactor evidence="1">
        <name>[4Fe-4S] cluster</name>
        <dbReference type="ChEBI" id="CHEBI:49883"/>
    </cofactor>
</comment>
<dbReference type="Proteomes" id="UP001557470">
    <property type="component" value="Unassembled WGS sequence"/>
</dbReference>
<evidence type="ECO:0000256" key="15">
    <source>
        <dbReference type="ARBA" id="ARBA00023242"/>
    </source>
</evidence>
<accession>A0ABD0WMX7</accession>
<evidence type="ECO:0000256" key="18">
    <source>
        <dbReference type="ARBA" id="ARBA00082714"/>
    </source>
</evidence>
<dbReference type="GO" id="GO:0005524">
    <property type="term" value="F:ATP binding"/>
    <property type="evidence" value="ECO:0007669"/>
    <property type="project" value="UniProtKB-KW"/>
</dbReference>
<feature type="region of interest" description="Disordered" evidence="19">
    <location>
        <begin position="124"/>
        <end position="166"/>
    </location>
</feature>
<evidence type="ECO:0000256" key="13">
    <source>
        <dbReference type="ARBA" id="ARBA00023204"/>
    </source>
</evidence>
<dbReference type="FunFam" id="3.40.50.300:FF:000731">
    <property type="entry name" value="Fanconi anemia group J protein homolog"/>
    <property type="match status" value="1"/>
</dbReference>
<dbReference type="SMART" id="SM00487">
    <property type="entry name" value="DEXDc"/>
    <property type="match status" value="1"/>
</dbReference>
<feature type="compositionally biased region" description="Low complexity" evidence="19">
    <location>
        <begin position="1264"/>
        <end position="1284"/>
    </location>
</feature>
<dbReference type="InterPro" id="IPR010614">
    <property type="entry name" value="RAD3-like_helicase_DEAD"/>
</dbReference>
<dbReference type="GO" id="GO:0043139">
    <property type="term" value="F:5'-3' DNA helicase activity"/>
    <property type="evidence" value="ECO:0007669"/>
    <property type="project" value="UniProtKB-EC"/>
</dbReference>
<feature type="compositionally biased region" description="Basic and acidic residues" evidence="19">
    <location>
        <begin position="1242"/>
        <end position="1254"/>
    </location>
</feature>
<dbReference type="SMART" id="SM00491">
    <property type="entry name" value="HELICc2"/>
    <property type="match status" value="1"/>
</dbReference>
<feature type="domain" description="Helicase ATP-binding" evidence="20">
    <location>
        <begin position="11"/>
        <end position="459"/>
    </location>
</feature>
<keyword evidence="15" id="KW-0539">Nucleus</keyword>
<reference evidence="21 22" key="1">
    <citation type="submission" date="2024-06" db="EMBL/GenBank/DDBJ databases">
        <authorList>
            <person name="Pan Q."/>
            <person name="Wen M."/>
            <person name="Jouanno E."/>
            <person name="Zahm M."/>
            <person name="Klopp C."/>
            <person name="Cabau C."/>
            <person name="Louis A."/>
            <person name="Berthelot C."/>
            <person name="Parey E."/>
            <person name="Roest Crollius H."/>
            <person name="Montfort J."/>
            <person name="Robinson-Rechavi M."/>
            <person name="Bouchez O."/>
            <person name="Lampietro C."/>
            <person name="Lopez Roques C."/>
            <person name="Donnadieu C."/>
            <person name="Postlethwait J."/>
            <person name="Bobe J."/>
            <person name="Verreycken H."/>
            <person name="Guiguen Y."/>
        </authorList>
    </citation>
    <scope>NUCLEOTIDE SEQUENCE [LARGE SCALE GENOMIC DNA]</scope>
    <source>
        <strain evidence="21">Up_M1</strain>
        <tissue evidence="21">Testis</tissue>
    </source>
</reference>
<feature type="compositionally biased region" description="Polar residues" evidence="19">
    <location>
        <begin position="1023"/>
        <end position="1034"/>
    </location>
</feature>
<keyword evidence="6" id="KW-0547">Nucleotide-binding</keyword>
<keyword evidence="9" id="KW-0347">Helicase</keyword>
<comment type="subcellular location">
    <subcellularLocation>
        <location evidence="2">Nucleus</location>
    </subcellularLocation>
</comment>
<feature type="compositionally biased region" description="Basic and acidic residues" evidence="19">
    <location>
        <begin position="1463"/>
        <end position="1480"/>
    </location>
</feature>
<dbReference type="InterPro" id="IPR045028">
    <property type="entry name" value="DinG/Rad3-like"/>
</dbReference>
<organism evidence="21 22">
    <name type="scientific">Umbra pygmaea</name>
    <name type="common">Eastern mudminnow</name>
    <dbReference type="NCBI Taxonomy" id="75934"/>
    <lineage>
        <taxon>Eukaryota</taxon>
        <taxon>Metazoa</taxon>
        <taxon>Chordata</taxon>
        <taxon>Craniata</taxon>
        <taxon>Vertebrata</taxon>
        <taxon>Euteleostomi</taxon>
        <taxon>Actinopterygii</taxon>
        <taxon>Neopterygii</taxon>
        <taxon>Teleostei</taxon>
        <taxon>Protacanthopterygii</taxon>
        <taxon>Esociformes</taxon>
        <taxon>Umbridae</taxon>
        <taxon>Umbra</taxon>
    </lineage>
</organism>
<keyword evidence="13" id="KW-0234">DNA repair</keyword>
<feature type="compositionally biased region" description="Basic residues" evidence="19">
    <location>
        <begin position="1328"/>
        <end position="1337"/>
    </location>
</feature>
<feature type="region of interest" description="Disordered" evidence="19">
    <location>
        <begin position="911"/>
        <end position="949"/>
    </location>
</feature>
<feature type="compositionally biased region" description="Gly residues" evidence="19">
    <location>
        <begin position="1285"/>
        <end position="1323"/>
    </location>
</feature>
<protein>
    <recommendedName>
        <fullName evidence="16">DNA 5'-3' helicase</fullName>
        <ecNumber evidence="16">5.6.2.3</ecNumber>
    </recommendedName>
    <alternativeName>
        <fullName evidence="18">DNA 5'-3' helicase FANCJ</fullName>
    </alternativeName>
</protein>
<sequence>MAAVPVEYTIGGVKIQFPCKAYPSQLAMMNSIVRGLNHGQHCLLESPTGSGKSLALLCSALAWQQAQYAQPEQDGCSTTDGKKPAVATPCQCACHSKPVPSTRPNPPSTVVVDITSSPEVVVAKGSSRTDTAEPRSHSLASRLSEKLKTSTQLTSHQDQDDDFQLDRKRIRAPAMEHKSRKRRCLEQGVVYIDDSDEESPVPGGHTWTMPLGTQAHTPDLPACCSPMASCSLCPCAVAKGGQKESEGKSSKDKDGKKKQVPKIFFGTRTHKQITQITHELKRTRYSCTPMTILSSRDHTCVHPEVVPHSNRNERCKELLDAKNGMICRFKNGVHKMQDQSTLQGVHGLHQAWDIEDLVRLGGRLRACSYYAARDLMQEACIVFCPYNYLLDPLIRESMQISLKGQIVVLDEAHNIEDCARESASYTLNQPQLLSAREELDGMVTHNIRRSNHEPLRAFCCSLLNWVEESSSVLAQRDFETSCKVWNGKEVLGLFYTMGITADTFGMLQNHLEAVLEKEERVGLVNGKEDTVEVPTISSATSSVLKSLFMVLDYLYRAQSRFAEDYRVALQQTYTWTTAPDLPDAQGFFSRPNRRQRSAKTKTLVHTLSFWCLNPAVAFSDLSDSVRSIVLTSGTLSPMGSFSSELGVKFSIQLEASHVISKSQVWVGTLGSGPQGRKLCATFQHAETFAFQDEVGALLLRVCQAVGRGVLCFLPSYKMLDKLCARWTNTGLWNKLEERKTVITEPRGGGKGDFDELLQLYYDAIRISGESSVERDGALLMAVCRGKVSEGLDFTDDNARAVVTIGIPFPNIKDLQVELKMKYNDQHCRAKGLLSGSRWYEVQAYRALNQALGRCIRHKNDWGALILVDERFGNNPNKYISGLSKWVRNLVRHHDTFSGAIQSLVSFSQCQQGAGEGHGTGSQPFNSTTTLSPASQSAEETSNHRPNLSPSIDSLLWATVHNTTTSQVPTAGSQLEGSRPWVPPAAPVPPALLTCSITSTGNDGGTGDQKQTQQHLVIQTNNNPKAASPILSSTPRPLHHLFTSTPVSSKGLKTPIFQSRGRAHVKPAQAVEEENEDRVGLLPGKQAHEKLNGVVVNSLSRDQGPFVDLSPVKRPTNCEPTVVVDDHTVLDEEEDQSIFFTPEMFDEEEEELEEEEEVNNEPLSSTVIRTRPGMMVKQGPVVKSGLVISPNAAQGLSEDLNSAEQRPSEDTGTDTLATSTSRDCGAVGQARQQGCNTEMGGNDDPRWKNAPRQEDQGQGGGKEVNQSQENGQGQSQENGQSQTQGNGQGQTQGNGQGQTQGNGQGQTQGNGLGQTQGNGQGQGRLTGSRTHRLSRSRQKVAGPPTPNSGHRPEVLVSTQAKPGKESSLLHKTQAKNQALTSVSCQQKGKGRTRGRLPSLLTSNVPVQPLNIGLLVQESKARSASVAGARTERGQAKSSQKDKASTRPRTISIAKGPQDSFQSESSDRARGQDDVSKPESCGRKYSGQSVPELKRSRANDTPMASSRVTSTSKACTLLLNPPDLSTDRPVSQDSLVEVIKVQRARNDRRRASRASQRRKIAQDQKPCSRGMDCAVCGQELLSLAEDTLQSTMCDLEQIAMLKGTRGWGATATGPAQCPCLPLGLMQPHHSSTLLVVQSFPALQALRSSLTAYRENNTTAYNAIWDPVECSVTRFLQCRCCASQNPSSTLSVAVVAAEIQHPLDPTMDQIWIFPAAVRLCSHIQINHIPD</sequence>
<feature type="compositionally biased region" description="Polar residues" evidence="19">
    <location>
        <begin position="920"/>
        <end position="949"/>
    </location>
</feature>
<feature type="region of interest" description="Disordered" evidence="19">
    <location>
        <begin position="1197"/>
        <end position="1398"/>
    </location>
</feature>
<dbReference type="FunFam" id="3.40.50.300:FF:000977">
    <property type="entry name" value="BRCA1 interacting protein C-terminal helicase 1"/>
    <property type="match status" value="1"/>
</dbReference>
<dbReference type="PANTHER" id="PTHR11472">
    <property type="entry name" value="DNA REPAIR DEAD HELICASE RAD3/XP-D SUBFAMILY MEMBER"/>
    <property type="match status" value="1"/>
</dbReference>
<dbReference type="EMBL" id="JAGEUA010000006">
    <property type="protein sequence ID" value="KAL0973123.1"/>
    <property type="molecule type" value="Genomic_DNA"/>
</dbReference>
<keyword evidence="11" id="KW-0408">Iron</keyword>
<evidence type="ECO:0000256" key="2">
    <source>
        <dbReference type="ARBA" id="ARBA00004123"/>
    </source>
</evidence>
<feature type="compositionally biased region" description="Polar residues" evidence="19">
    <location>
        <begin position="1500"/>
        <end position="1509"/>
    </location>
</feature>
<evidence type="ECO:0000256" key="7">
    <source>
        <dbReference type="ARBA" id="ARBA00022763"/>
    </source>
</evidence>
<keyword evidence="8" id="KW-0378">Hydrolase</keyword>
<dbReference type="SMART" id="SM00488">
    <property type="entry name" value="DEXDc2"/>
    <property type="match status" value="1"/>
</dbReference>
<dbReference type="CDD" id="cd18788">
    <property type="entry name" value="SF2_C_XPD"/>
    <property type="match status" value="1"/>
</dbReference>
<evidence type="ECO:0000256" key="8">
    <source>
        <dbReference type="ARBA" id="ARBA00022801"/>
    </source>
</evidence>
<evidence type="ECO:0000256" key="6">
    <source>
        <dbReference type="ARBA" id="ARBA00022741"/>
    </source>
</evidence>
<dbReference type="Pfam" id="PF06733">
    <property type="entry name" value="DEAD_2"/>
    <property type="match status" value="1"/>
</dbReference>
<keyword evidence="10" id="KW-0067">ATP-binding</keyword>
<feature type="region of interest" description="Disordered" evidence="19">
    <location>
        <begin position="1423"/>
        <end position="1509"/>
    </location>
</feature>
<dbReference type="InterPro" id="IPR006555">
    <property type="entry name" value="ATP-dep_Helicase_C"/>
</dbReference>
<keyword evidence="12" id="KW-0411">Iron-sulfur</keyword>
<proteinExistence type="inferred from homology"/>
<dbReference type="Pfam" id="PF13307">
    <property type="entry name" value="Helicase_C_2"/>
    <property type="match status" value="1"/>
</dbReference>
<evidence type="ECO:0000256" key="19">
    <source>
        <dbReference type="SAM" id="MobiDB-lite"/>
    </source>
</evidence>
<comment type="catalytic activity">
    <reaction evidence="17">
        <text>ATP + H2O = ADP + phosphate + H(+)</text>
        <dbReference type="Rhea" id="RHEA:13065"/>
        <dbReference type="ChEBI" id="CHEBI:15377"/>
        <dbReference type="ChEBI" id="CHEBI:15378"/>
        <dbReference type="ChEBI" id="CHEBI:30616"/>
        <dbReference type="ChEBI" id="CHEBI:43474"/>
        <dbReference type="ChEBI" id="CHEBI:456216"/>
        <dbReference type="EC" id="5.6.2.3"/>
    </reaction>
</comment>
<feature type="compositionally biased region" description="Basic and acidic residues" evidence="19">
    <location>
        <begin position="1428"/>
        <end position="1443"/>
    </location>
</feature>
<feature type="compositionally biased region" description="Polar residues" evidence="19">
    <location>
        <begin position="1212"/>
        <end position="1221"/>
    </location>
</feature>
<evidence type="ECO:0000313" key="22">
    <source>
        <dbReference type="Proteomes" id="UP001557470"/>
    </source>
</evidence>
<evidence type="ECO:0000256" key="12">
    <source>
        <dbReference type="ARBA" id="ARBA00023014"/>
    </source>
</evidence>
<dbReference type="PANTHER" id="PTHR11472:SF47">
    <property type="entry name" value="FANCONI ANEMIA GROUP J PROTEIN"/>
    <property type="match status" value="1"/>
</dbReference>
<dbReference type="GO" id="GO:0006281">
    <property type="term" value="P:DNA repair"/>
    <property type="evidence" value="ECO:0007669"/>
    <property type="project" value="UniProtKB-KW"/>
</dbReference>
<comment type="caution">
    <text evidence="21">The sequence shown here is derived from an EMBL/GenBank/DDBJ whole genome shotgun (WGS) entry which is preliminary data.</text>
</comment>
<evidence type="ECO:0000256" key="3">
    <source>
        <dbReference type="ARBA" id="ARBA00008792"/>
    </source>
</evidence>
<evidence type="ECO:0000256" key="14">
    <source>
        <dbReference type="ARBA" id="ARBA00023235"/>
    </source>
</evidence>
<dbReference type="InterPro" id="IPR006554">
    <property type="entry name" value="Helicase-like_DEXD_c2"/>
</dbReference>
<evidence type="ECO:0000313" key="21">
    <source>
        <dbReference type="EMBL" id="KAL0973123.1"/>
    </source>
</evidence>
<evidence type="ECO:0000256" key="5">
    <source>
        <dbReference type="ARBA" id="ARBA00022723"/>
    </source>
</evidence>
<dbReference type="NCBIfam" id="TIGR00604">
    <property type="entry name" value="rad3"/>
    <property type="match status" value="1"/>
</dbReference>
<evidence type="ECO:0000256" key="11">
    <source>
        <dbReference type="ARBA" id="ARBA00023004"/>
    </source>
</evidence>
<comment type="similarity">
    <text evidence="3">Belongs to the DEAD box helicase family. DEAH subfamily.</text>
</comment>
<name>A0ABD0WMX7_UMBPY</name>
<evidence type="ECO:0000256" key="17">
    <source>
        <dbReference type="ARBA" id="ARBA00048954"/>
    </source>
</evidence>
<keyword evidence="22" id="KW-1185">Reference proteome</keyword>